<protein>
    <submittedName>
        <fullName evidence="2">HNH endonuclease</fullName>
    </submittedName>
</protein>
<dbReference type="InterPro" id="IPR003615">
    <property type="entry name" value="HNH_nuc"/>
</dbReference>
<keyword evidence="2" id="KW-0540">Nuclease</keyword>
<dbReference type="GO" id="GO:0003676">
    <property type="term" value="F:nucleic acid binding"/>
    <property type="evidence" value="ECO:0007669"/>
    <property type="project" value="InterPro"/>
</dbReference>
<evidence type="ECO:0000259" key="1">
    <source>
        <dbReference type="Pfam" id="PF01844"/>
    </source>
</evidence>
<organism evidence="2 3">
    <name type="scientific">Acinetobacter pseudolwoffii</name>
    <dbReference type="NCBI Taxonomy" id="2053287"/>
    <lineage>
        <taxon>Bacteria</taxon>
        <taxon>Pseudomonadati</taxon>
        <taxon>Pseudomonadota</taxon>
        <taxon>Gammaproteobacteria</taxon>
        <taxon>Moraxellales</taxon>
        <taxon>Moraxellaceae</taxon>
        <taxon>Acinetobacter</taxon>
    </lineage>
</organism>
<reference evidence="2 3" key="1">
    <citation type="submission" date="2017-11" db="EMBL/GenBank/DDBJ databases">
        <title>Revising the taxonomy of the Acinetobacter lwoffii group: the description of Acinetobacter pseudolwoffii sp. nov. and emended description of Acinetobacter lwoffii.</title>
        <authorList>
            <person name="Nemec A."/>
            <person name="Radolfova-Krizova L."/>
        </authorList>
    </citation>
    <scope>NUCLEOTIDE SEQUENCE [LARGE SCALE GENOMIC DNA]</scope>
    <source>
        <strain evidence="2 3">ANC 5044</strain>
    </source>
</reference>
<dbReference type="GeneID" id="97176460"/>
<keyword evidence="2" id="KW-0255">Endonuclease</keyword>
<gene>
    <name evidence="2" type="ORF">CWI32_14020</name>
</gene>
<evidence type="ECO:0000313" key="3">
    <source>
        <dbReference type="Proteomes" id="UP000243446"/>
    </source>
</evidence>
<sequence length="276" mass="31843">MANWLVTVDFDDFELDKAFEALPVIYWKNSTTNKDKGLQLNDIVYVYVTKPISKVMYQFKVIGHADKAEYPIAQKAFWKDTTQLDSIKGYAIFEKLKKVDKASLSYDYFIQQELIPNAPIQGRRTDRDKASNDPIRIFLTHIFNEFKTDSVNTDYPDEANLENSLFPEGAKKIVQVNRYERNPEARAKCIEIHGTRCKICEMSFAETYGAFAKDFIHVHHITSLSEISDSYEVNPETDLIPVCPNCHAMLHRQENGIPMKVDRLKLLFEVSKSSKI</sequence>
<name>A0A2H9YP07_9GAMM</name>
<comment type="caution">
    <text evidence="2">The sequence shown here is derived from an EMBL/GenBank/DDBJ whole genome shotgun (WGS) entry which is preliminary data.</text>
</comment>
<dbReference type="InterPro" id="IPR002711">
    <property type="entry name" value="HNH"/>
</dbReference>
<accession>A0A2H9YP07</accession>
<dbReference type="CDD" id="cd00085">
    <property type="entry name" value="HNHc"/>
    <property type="match status" value="1"/>
</dbReference>
<proteinExistence type="predicted"/>
<dbReference type="Pfam" id="PF01844">
    <property type="entry name" value="HNH"/>
    <property type="match status" value="1"/>
</dbReference>
<keyword evidence="2" id="KW-0378">Hydrolase</keyword>
<dbReference type="AlphaFoldDB" id="A0A2H9YP07"/>
<dbReference type="GO" id="GO:0008270">
    <property type="term" value="F:zinc ion binding"/>
    <property type="evidence" value="ECO:0007669"/>
    <property type="project" value="InterPro"/>
</dbReference>
<dbReference type="Proteomes" id="UP000243446">
    <property type="component" value="Unassembled WGS sequence"/>
</dbReference>
<dbReference type="GO" id="GO:0004519">
    <property type="term" value="F:endonuclease activity"/>
    <property type="evidence" value="ECO:0007669"/>
    <property type="project" value="UniProtKB-KW"/>
</dbReference>
<dbReference type="RefSeq" id="WP_100535588.1">
    <property type="nucleotide sequence ID" value="NZ_CBDBYO010000019.1"/>
</dbReference>
<dbReference type="EMBL" id="PHRG01000012">
    <property type="protein sequence ID" value="PJO74360.1"/>
    <property type="molecule type" value="Genomic_DNA"/>
</dbReference>
<evidence type="ECO:0000313" key="2">
    <source>
        <dbReference type="EMBL" id="PJO74360.1"/>
    </source>
</evidence>
<feature type="domain" description="HNH" evidence="1">
    <location>
        <begin position="197"/>
        <end position="252"/>
    </location>
</feature>